<dbReference type="PANTHER" id="PTHR46532:SF11">
    <property type="entry name" value="DYNEIN AXONEMAL HEAVY CHAIN 12"/>
    <property type="match status" value="1"/>
</dbReference>
<dbReference type="GO" id="GO:0045505">
    <property type="term" value="F:dynein intermediate chain binding"/>
    <property type="evidence" value="ECO:0007669"/>
    <property type="project" value="InterPro"/>
</dbReference>
<dbReference type="STRING" id="244447.ENSCSEP00000021144"/>
<evidence type="ECO:0000313" key="3">
    <source>
        <dbReference type="Proteomes" id="UP000265120"/>
    </source>
</evidence>
<dbReference type="GO" id="GO:0005858">
    <property type="term" value="C:axonemal dynein complex"/>
    <property type="evidence" value="ECO:0007669"/>
    <property type="project" value="TreeGrafter"/>
</dbReference>
<feature type="domain" description="Dynein heavy chain tail" evidence="1">
    <location>
        <begin position="202"/>
        <end position="489"/>
    </location>
</feature>
<organism evidence="2 3">
    <name type="scientific">Cynoglossus semilaevis</name>
    <name type="common">Tongue sole</name>
    <dbReference type="NCBI Taxonomy" id="244447"/>
    <lineage>
        <taxon>Eukaryota</taxon>
        <taxon>Metazoa</taxon>
        <taxon>Chordata</taxon>
        <taxon>Craniata</taxon>
        <taxon>Vertebrata</taxon>
        <taxon>Euteleostomi</taxon>
        <taxon>Actinopterygii</taxon>
        <taxon>Neopterygii</taxon>
        <taxon>Teleostei</taxon>
        <taxon>Neoteleostei</taxon>
        <taxon>Acanthomorphata</taxon>
        <taxon>Carangaria</taxon>
        <taxon>Pleuronectiformes</taxon>
        <taxon>Pleuronectoidei</taxon>
        <taxon>Cynoglossidae</taxon>
        <taxon>Cynoglossinae</taxon>
        <taxon>Cynoglossus</taxon>
    </lineage>
</organism>
<dbReference type="GeneTree" id="ENSGT00940000154076"/>
<keyword evidence="3" id="KW-1185">Reference proteome</keyword>
<proteinExistence type="predicted"/>
<accession>A0A3P8W3E6</accession>
<evidence type="ECO:0000259" key="1">
    <source>
        <dbReference type="Pfam" id="PF08385"/>
    </source>
</evidence>
<dbReference type="GO" id="GO:0051959">
    <property type="term" value="F:dynein light intermediate chain binding"/>
    <property type="evidence" value="ECO:0007669"/>
    <property type="project" value="InterPro"/>
</dbReference>
<dbReference type="Pfam" id="PF08385">
    <property type="entry name" value="DHC_N1"/>
    <property type="match status" value="1"/>
</dbReference>
<name>A0A3P8W3E6_CYNSE</name>
<dbReference type="InterPro" id="IPR013594">
    <property type="entry name" value="Dynein_heavy_tail"/>
</dbReference>
<dbReference type="Proteomes" id="UP000265120">
    <property type="component" value="Chromosome 20"/>
</dbReference>
<reference evidence="2" key="3">
    <citation type="submission" date="2025-09" db="UniProtKB">
        <authorList>
            <consortium name="Ensembl"/>
        </authorList>
    </citation>
    <scope>IDENTIFICATION</scope>
</reference>
<dbReference type="InterPro" id="IPR026983">
    <property type="entry name" value="DHC"/>
</dbReference>
<dbReference type="InParanoid" id="A0A3P8W3E6"/>
<dbReference type="GO" id="GO:0007018">
    <property type="term" value="P:microtubule-based movement"/>
    <property type="evidence" value="ECO:0007669"/>
    <property type="project" value="InterPro"/>
</dbReference>
<reference evidence="2" key="2">
    <citation type="submission" date="2025-08" db="UniProtKB">
        <authorList>
            <consortium name="Ensembl"/>
        </authorList>
    </citation>
    <scope>IDENTIFICATION</scope>
</reference>
<protein>
    <recommendedName>
        <fullName evidence="1">Dynein heavy chain tail domain-containing protein</fullName>
    </recommendedName>
</protein>
<dbReference type="PANTHER" id="PTHR46532">
    <property type="entry name" value="MALE FERTILITY FACTOR KL5"/>
    <property type="match status" value="1"/>
</dbReference>
<reference evidence="2 3" key="1">
    <citation type="journal article" date="2014" name="Nat. Genet.">
        <title>Whole-genome sequence of a flatfish provides insights into ZW sex chromosome evolution and adaptation to a benthic lifestyle.</title>
        <authorList>
            <person name="Chen S."/>
            <person name="Zhang G."/>
            <person name="Shao C."/>
            <person name="Huang Q."/>
            <person name="Liu G."/>
            <person name="Zhang P."/>
            <person name="Song W."/>
            <person name="An N."/>
            <person name="Chalopin D."/>
            <person name="Volff J.N."/>
            <person name="Hong Y."/>
            <person name="Li Q."/>
            <person name="Sha Z."/>
            <person name="Zhou H."/>
            <person name="Xie M."/>
            <person name="Yu Q."/>
            <person name="Liu Y."/>
            <person name="Xiang H."/>
            <person name="Wang N."/>
            <person name="Wu K."/>
            <person name="Yang C."/>
            <person name="Zhou Q."/>
            <person name="Liao X."/>
            <person name="Yang L."/>
            <person name="Hu Q."/>
            <person name="Zhang J."/>
            <person name="Meng L."/>
            <person name="Jin L."/>
            <person name="Tian Y."/>
            <person name="Lian J."/>
            <person name="Yang J."/>
            <person name="Miao G."/>
            <person name="Liu S."/>
            <person name="Liang Z."/>
            <person name="Yan F."/>
            <person name="Li Y."/>
            <person name="Sun B."/>
            <person name="Zhang H."/>
            <person name="Zhang J."/>
            <person name="Zhu Y."/>
            <person name="Du M."/>
            <person name="Zhao Y."/>
            <person name="Schartl M."/>
            <person name="Tang Q."/>
            <person name="Wang J."/>
        </authorList>
    </citation>
    <scope>NUCLEOTIDE SEQUENCE</scope>
</reference>
<sequence length="511" mass="59691">NVIQKPLNYKRVDFLREQAFCVLRVKTDKWNRFIGAEENQKIILDFLDHIWSHRLLLFTGPGGTLVPAVLDSVKTSPPWKTKLLCVLKRNVKRISQQGFKHQLHLGEVPGYPMDHLPVVISEVLVCVLSSGLNHEDWPRVVCDDIHRHLEKLRSKVVTLKGHAEGRTLLPLPLSMTVFLFLCPLPPFFSSPTGWPLDSGLLYSMETLIVQWSGQIWNVLRKDSGKLLLSGDNPGPNIEIQFWTTQRENLEGIHLQIQSSKVQQIMKILRKVKSSYYYSFKSVYQQVYEALLEAEDIDVYLRPLRKLISSFEEKSFPQVDVLLPSLFHTLCLIWSNSQYYCTPERMVVLLQEFCNLIIEKAIGYLIPEELFKMELEEGLQRVQITISVLRTFKQLFHTYRQRVPEYYKRGQVIKQWDFPAALVFERSDHIMKRLLMIEVTLDFLNLEKIELGGSRGKILTEMVSCMSEEFHDRWRSLRESKYDPLDYTNEVRPAEIMGLFLISHRYLLIKPQ</sequence>
<dbReference type="OMA" id="FLDHIWS"/>
<dbReference type="Ensembl" id="ENSCSET00000021416.1">
    <property type="protein sequence ID" value="ENSCSEP00000021144.1"/>
    <property type="gene ID" value="ENSCSEG00000013499.1"/>
</dbReference>
<evidence type="ECO:0000313" key="2">
    <source>
        <dbReference type="Ensembl" id="ENSCSEP00000021144.1"/>
    </source>
</evidence>
<dbReference type="AlphaFoldDB" id="A0A3P8W3E6"/>